<dbReference type="InterPro" id="IPR004167">
    <property type="entry name" value="PSBD"/>
</dbReference>
<proteinExistence type="inferred from homology"/>
<dbReference type="GO" id="GO:0016746">
    <property type="term" value="F:acyltransferase activity"/>
    <property type="evidence" value="ECO:0007669"/>
    <property type="project" value="InterPro"/>
</dbReference>
<dbReference type="PRINTS" id="PR00368">
    <property type="entry name" value="FADPNR"/>
</dbReference>
<evidence type="ECO:0000259" key="13">
    <source>
        <dbReference type="PROSITE" id="PS50968"/>
    </source>
</evidence>
<dbReference type="InterPro" id="IPR004099">
    <property type="entry name" value="Pyr_nucl-diS_OxRdtase_dimer"/>
</dbReference>
<gene>
    <name evidence="15" type="ORF">EDC23_2545</name>
</gene>
<dbReference type="PANTHER" id="PTHR22912:SF151">
    <property type="entry name" value="DIHYDROLIPOYL DEHYDROGENASE, MITOCHONDRIAL"/>
    <property type="match status" value="1"/>
</dbReference>
<dbReference type="Pfam" id="PF02852">
    <property type="entry name" value="Pyr_redox_dim"/>
    <property type="match status" value="1"/>
</dbReference>
<feature type="region of interest" description="Disordered" evidence="12">
    <location>
        <begin position="214"/>
        <end position="264"/>
    </location>
</feature>
<evidence type="ECO:0000256" key="8">
    <source>
        <dbReference type="ARBA" id="ARBA00023002"/>
    </source>
</evidence>
<keyword evidence="8" id="KW-0560">Oxidoreductase</keyword>
<comment type="cofactor">
    <cofactor evidence="2">
        <name>FAD</name>
        <dbReference type="ChEBI" id="CHEBI:57692"/>
    </cofactor>
</comment>
<dbReference type="InterPro" id="IPR016156">
    <property type="entry name" value="FAD/NAD-linked_Rdtase_dimer_sf"/>
</dbReference>
<keyword evidence="16" id="KW-1185">Reference proteome</keyword>
<feature type="region of interest" description="Disordered" evidence="12">
    <location>
        <begin position="88"/>
        <end position="127"/>
    </location>
</feature>
<dbReference type="Gene3D" id="2.40.50.100">
    <property type="match status" value="2"/>
</dbReference>
<dbReference type="SUPFAM" id="SSF47005">
    <property type="entry name" value="Peripheral subunit-binding domain of 2-oxo acid dehydrogenase complex"/>
    <property type="match status" value="1"/>
</dbReference>
<dbReference type="EMBL" id="SOQX01000008">
    <property type="protein sequence ID" value="TDX99332.1"/>
    <property type="molecule type" value="Genomic_DNA"/>
</dbReference>
<dbReference type="FunFam" id="3.30.390.30:FF:000001">
    <property type="entry name" value="Dihydrolipoyl dehydrogenase"/>
    <property type="match status" value="1"/>
</dbReference>
<evidence type="ECO:0000256" key="10">
    <source>
        <dbReference type="ARBA" id="ARBA00023157"/>
    </source>
</evidence>
<dbReference type="GO" id="GO:0050660">
    <property type="term" value="F:flavin adenine dinucleotide binding"/>
    <property type="evidence" value="ECO:0007669"/>
    <property type="project" value="TreeGrafter"/>
</dbReference>
<feature type="compositionally biased region" description="Low complexity" evidence="12">
    <location>
        <begin position="102"/>
        <end position="127"/>
    </location>
</feature>
<dbReference type="InterPro" id="IPR012999">
    <property type="entry name" value="Pyr_OxRdtase_I_AS"/>
</dbReference>
<keyword evidence="10" id="KW-1015">Disulfide bond</keyword>
<dbReference type="GO" id="GO:0006103">
    <property type="term" value="P:2-oxoglutarate metabolic process"/>
    <property type="evidence" value="ECO:0007669"/>
    <property type="project" value="TreeGrafter"/>
</dbReference>
<keyword evidence="5" id="KW-0285">Flavoprotein</keyword>
<dbReference type="InterPro" id="IPR036188">
    <property type="entry name" value="FAD/NAD-bd_sf"/>
</dbReference>
<dbReference type="InterPro" id="IPR011053">
    <property type="entry name" value="Single_hybrid_motif"/>
</dbReference>
<dbReference type="AlphaFoldDB" id="A0A4R8IQH1"/>
<keyword evidence="7" id="KW-0274">FAD</keyword>
<evidence type="ECO:0000256" key="2">
    <source>
        <dbReference type="ARBA" id="ARBA00001974"/>
    </source>
</evidence>
<evidence type="ECO:0000256" key="4">
    <source>
        <dbReference type="ARBA" id="ARBA00007532"/>
    </source>
</evidence>
<dbReference type="PANTHER" id="PTHR22912">
    <property type="entry name" value="DISULFIDE OXIDOREDUCTASE"/>
    <property type="match status" value="1"/>
</dbReference>
<dbReference type="SUPFAM" id="SSF51230">
    <property type="entry name" value="Single hybrid motif"/>
    <property type="match status" value="2"/>
</dbReference>
<dbReference type="Proteomes" id="UP000294914">
    <property type="component" value="Unassembled WGS sequence"/>
</dbReference>
<feature type="domain" description="Lipoyl-binding" evidence="13">
    <location>
        <begin position="4"/>
        <end position="79"/>
    </location>
</feature>
<keyword evidence="9" id="KW-0520">NAD</keyword>
<comment type="similarity">
    <text evidence="4">Belongs to the class-I pyridine nucleotide-disulfide oxidoreductase family.</text>
</comment>
<dbReference type="PROSITE" id="PS00189">
    <property type="entry name" value="LIPOYL"/>
    <property type="match status" value="2"/>
</dbReference>
<dbReference type="GO" id="GO:0004148">
    <property type="term" value="F:dihydrolipoyl dehydrogenase (NADH) activity"/>
    <property type="evidence" value="ECO:0007669"/>
    <property type="project" value="TreeGrafter"/>
</dbReference>
<dbReference type="InterPro" id="IPR036625">
    <property type="entry name" value="E3-bd_dom_sf"/>
</dbReference>
<dbReference type="Pfam" id="PF00364">
    <property type="entry name" value="Biotin_lipoyl"/>
    <property type="match status" value="2"/>
</dbReference>
<comment type="cofactor">
    <cofactor evidence="1">
        <name>(R)-lipoate</name>
        <dbReference type="ChEBI" id="CHEBI:83088"/>
    </cofactor>
</comment>
<dbReference type="Gene3D" id="4.10.320.10">
    <property type="entry name" value="E3-binding domain"/>
    <property type="match status" value="1"/>
</dbReference>
<dbReference type="Pfam" id="PF07992">
    <property type="entry name" value="Pyr_redox_2"/>
    <property type="match status" value="1"/>
</dbReference>
<evidence type="ECO:0000256" key="9">
    <source>
        <dbReference type="ARBA" id="ARBA00023027"/>
    </source>
</evidence>
<accession>A0A4R8IQH1</accession>
<dbReference type="PROSITE" id="PS51826">
    <property type="entry name" value="PSBD"/>
    <property type="match status" value="1"/>
</dbReference>
<evidence type="ECO:0000256" key="5">
    <source>
        <dbReference type="ARBA" id="ARBA00022630"/>
    </source>
</evidence>
<evidence type="ECO:0000259" key="14">
    <source>
        <dbReference type="PROSITE" id="PS51826"/>
    </source>
</evidence>
<evidence type="ECO:0000256" key="1">
    <source>
        <dbReference type="ARBA" id="ARBA00001938"/>
    </source>
</evidence>
<feature type="compositionally biased region" description="Low complexity" evidence="12">
    <location>
        <begin position="217"/>
        <end position="230"/>
    </location>
</feature>
<dbReference type="CDD" id="cd06849">
    <property type="entry name" value="lipoyl_domain"/>
    <property type="match status" value="2"/>
</dbReference>
<protein>
    <submittedName>
        <fullName evidence="15">Dihydrolipoamide dehydrogenase</fullName>
    </submittedName>
</protein>
<organism evidence="15 16">
    <name type="scientific">Thiohalophilus thiocyanatoxydans</name>
    <dbReference type="NCBI Taxonomy" id="381308"/>
    <lineage>
        <taxon>Bacteria</taxon>
        <taxon>Pseudomonadati</taxon>
        <taxon>Pseudomonadota</taxon>
        <taxon>Gammaproteobacteria</taxon>
        <taxon>Thiohalomonadales</taxon>
        <taxon>Thiohalophilaceae</taxon>
        <taxon>Thiohalophilus</taxon>
    </lineage>
</organism>
<comment type="caution">
    <text evidence="15">The sequence shown here is derived from an EMBL/GenBank/DDBJ whole genome shotgun (WGS) entry which is preliminary data.</text>
</comment>
<evidence type="ECO:0000256" key="12">
    <source>
        <dbReference type="SAM" id="MobiDB-lite"/>
    </source>
</evidence>
<dbReference type="Pfam" id="PF00198">
    <property type="entry name" value="2-oxoacid_dh"/>
    <property type="match status" value="1"/>
</dbReference>
<dbReference type="PRINTS" id="PR00411">
    <property type="entry name" value="PNDRDTASEI"/>
</dbReference>
<dbReference type="SUPFAM" id="SSF55424">
    <property type="entry name" value="FAD/NAD-linked reductases, dimerisation (C-terminal) domain"/>
    <property type="match status" value="1"/>
</dbReference>
<feature type="domain" description="Peripheral subunit-binding (PSBD)" evidence="14">
    <location>
        <begin position="262"/>
        <end position="299"/>
    </location>
</feature>
<dbReference type="InterPro" id="IPR003016">
    <property type="entry name" value="2-oxoA_DH_lipoyl-BS"/>
</dbReference>
<dbReference type="Gene3D" id="3.30.390.30">
    <property type="match status" value="1"/>
</dbReference>
<dbReference type="SUPFAM" id="SSF51905">
    <property type="entry name" value="FAD/NAD(P)-binding domain"/>
    <property type="match status" value="1"/>
</dbReference>
<dbReference type="Gene3D" id="3.50.50.60">
    <property type="entry name" value="FAD/NAD(P)-binding domain"/>
    <property type="match status" value="2"/>
</dbReference>
<evidence type="ECO:0000313" key="15">
    <source>
        <dbReference type="EMBL" id="TDX99332.1"/>
    </source>
</evidence>
<dbReference type="Gene3D" id="3.30.559.10">
    <property type="entry name" value="Chloramphenicol acetyltransferase-like domain"/>
    <property type="match status" value="1"/>
</dbReference>
<dbReference type="InterPro" id="IPR050151">
    <property type="entry name" value="Class-I_Pyr_Nuc-Dis_Oxidored"/>
</dbReference>
<evidence type="ECO:0000313" key="16">
    <source>
        <dbReference type="Proteomes" id="UP000294914"/>
    </source>
</evidence>
<keyword evidence="6" id="KW-0450">Lipoyl</keyword>
<reference evidence="15 16" key="1">
    <citation type="submission" date="2019-03" db="EMBL/GenBank/DDBJ databases">
        <title>Genomic Encyclopedia of Type Strains, Phase IV (KMG-IV): sequencing the most valuable type-strain genomes for metagenomic binning, comparative biology and taxonomic classification.</title>
        <authorList>
            <person name="Goeker M."/>
        </authorList>
    </citation>
    <scope>NUCLEOTIDE SEQUENCE [LARGE SCALE GENOMIC DNA]</scope>
    <source>
        <strain evidence="15 16">DSM 16326</strain>
    </source>
</reference>
<dbReference type="OrthoDB" id="9800167at2"/>
<dbReference type="InterPro" id="IPR023753">
    <property type="entry name" value="FAD/NAD-binding_dom"/>
</dbReference>
<name>A0A4R8IQH1_9GAMM</name>
<dbReference type="Pfam" id="PF02817">
    <property type="entry name" value="E3_binding"/>
    <property type="match status" value="1"/>
</dbReference>
<dbReference type="RefSeq" id="WP_134085073.1">
    <property type="nucleotide sequence ID" value="NZ_SOQX01000008.1"/>
</dbReference>
<dbReference type="PROSITE" id="PS50968">
    <property type="entry name" value="BIOTINYL_LIPOYL"/>
    <property type="match status" value="2"/>
</dbReference>
<evidence type="ECO:0000256" key="7">
    <source>
        <dbReference type="ARBA" id="ARBA00022827"/>
    </source>
</evidence>
<evidence type="ECO:0000256" key="11">
    <source>
        <dbReference type="ARBA" id="ARBA00023284"/>
    </source>
</evidence>
<dbReference type="InterPro" id="IPR001078">
    <property type="entry name" value="2-oxoacid_DH_actylTfrase"/>
</dbReference>
<dbReference type="PROSITE" id="PS00076">
    <property type="entry name" value="PYRIDINE_REDOX_1"/>
    <property type="match status" value="1"/>
</dbReference>
<sequence>MAEPYIIKMPQLSDTMTEGVVVSWEKNIGDKIERGDIVATVETDKAIMDVEVFREGYLSGPLQPVDATIPVGEAMGYLVASADEVQSEGEAPVAAAGSDSGEPAPAAEAAAESEPAQPAAPAEQAPAEDAYTIKMPQLSDTMTEGVMVSWEKAIGDKIARGDVVAQVETDKAIMDVEVFRDGYLSGPMAETDATIPVGEAIAYLVSEPDQVIDSKKSASTAAPAAATAGKPKSEPAGTAKAKTRIAAQPHGATPAPRPSNKNATPYARQLAGAHGIDLNSVPGSGPGGAIVAADVLNSNIQKSTTQRIYQVPGEGRPMTAMEKAVAHNMEYSLSMPLFRVTSHIDPAALKTASKTKGFSLTVTLAKAAALAIEKHPVVNAVYQHEDRIVEREQIDVGLAVETDGMGLVVPVLRDAGNREVADLAAGWKDLVDRARARRLKPDEYSNPTFTISNMGMLGVSQFDAIPSPGTSAIFAIATVGPQGMPVTITADHRIVNGADAAKFLATFKELVENPTWLDAAAAPAPGMSQTTSAMGMAAPKSDQASEPSFKLPEGDWDYDVVVIGGGPGGEDCARDLKEHGYKVAMINDSPFPGGECLWRGCIPSKAWRAAADRMRDRAHDKLLGIKGTTDAKLEWKDLEKHRRGVLEERGKMALNTDKGVKIDVIQGFARFEDDHTVSVDTGGNHKDPHTRAEPGDGKKTKTITFGAAVIAAGAPPFVPPIPGADTGVDNGGVLTSDTVWGLKDAPKRLGVIGGGAIGVEMAQIFQDFGAKVLLLEGQERILAEVEPEVAKNLTEVLNDDPRLTIETSAKVKELKGEPGKMKIVYEGSDGKDHTYSCDYVIMATGKRPVLDPLQLDKAGIETDKGVITADAQCRTNVPHIFAVGDVIGGLMLAHTAGQQGRVAAMTIAGEAAAYDQAKDSGVIFTRPQAAFVGLSADQAKEQGIDAAEIKVPMSVDAKAMITGETQGLIKIVAEKASHRVIGVHFLADHADTLIGEGVMMVAGELTLEQVGQAIHPHPTQTELFGDLARRLSSRLKRSEKRAAKKK</sequence>
<dbReference type="InterPro" id="IPR000089">
    <property type="entry name" value="Biotin_lipoyl"/>
</dbReference>
<comment type="similarity">
    <text evidence="3">Belongs to the 2-oxoacid dehydrogenase family.</text>
</comment>
<feature type="domain" description="Lipoyl-binding" evidence="13">
    <location>
        <begin position="130"/>
        <end position="205"/>
    </location>
</feature>
<dbReference type="SUPFAM" id="SSF52777">
    <property type="entry name" value="CoA-dependent acyltransferases"/>
    <property type="match status" value="1"/>
</dbReference>
<keyword evidence="11" id="KW-0676">Redox-active center</keyword>
<evidence type="ECO:0000256" key="6">
    <source>
        <dbReference type="ARBA" id="ARBA00022823"/>
    </source>
</evidence>
<feature type="region of interest" description="Disordered" evidence="12">
    <location>
        <begin position="676"/>
        <end position="699"/>
    </location>
</feature>
<evidence type="ECO:0000256" key="3">
    <source>
        <dbReference type="ARBA" id="ARBA00007317"/>
    </source>
</evidence>
<dbReference type="InterPro" id="IPR023213">
    <property type="entry name" value="CAT-like_dom_sf"/>
</dbReference>